<feature type="transmembrane region" description="Helical" evidence="8">
    <location>
        <begin position="167"/>
        <end position="188"/>
    </location>
</feature>
<dbReference type="GO" id="GO:0015421">
    <property type="term" value="F:ABC-type oligopeptide transporter activity"/>
    <property type="evidence" value="ECO:0007669"/>
    <property type="project" value="TreeGrafter"/>
</dbReference>
<evidence type="ECO:0000313" key="10">
    <source>
        <dbReference type="EMBL" id="JAT37264.1"/>
    </source>
</evidence>
<feature type="domain" description="ABC transmembrane type-1" evidence="9">
    <location>
        <begin position="120"/>
        <end position="253"/>
    </location>
</feature>
<organism evidence="10">
    <name type="scientific">Graphocephala atropunctata</name>
    <dbReference type="NCBI Taxonomy" id="36148"/>
    <lineage>
        <taxon>Eukaryota</taxon>
        <taxon>Metazoa</taxon>
        <taxon>Ecdysozoa</taxon>
        <taxon>Arthropoda</taxon>
        <taxon>Hexapoda</taxon>
        <taxon>Insecta</taxon>
        <taxon>Pterygota</taxon>
        <taxon>Neoptera</taxon>
        <taxon>Paraneoptera</taxon>
        <taxon>Hemiptera</taxon>
        <taxon>Auchenorrhyncha</taxon>
        <taxon>Membracoidea</taxon>
        <taxon>Cicadellidae</taxon>
        <taxon>Cicadellinae</taxon>
        <taxon>Cicadellini</taxon>
        <taxon>Graphocephala</taxon>
    </lineage>
</organism>
<evidence type="ECO:0000259" key="9">
    <source>
        <dbReference type="PROSITE" id="PS50929"/>
    </source>
</evidence>
<dbReference type="PANTHER" id="PTHR43394:SF17">
    <property type="entry name" value="MITOCHONDRIAL POTASSIUM CHANNEL ATP-BINDING SUBUNIT"/>
    <property type="match status" value="1"/>
</dbReference>
<comment type="subcellular location">
    <subcellularLocation>
        <location evidence="1">Membrane</location>
        <topology evidence="1">Multi-pass membrane protein</topology>
    </subcellularLocation>
</comment>
<keyword evidence="4 8" id="KW-0812">Transmembrane</keyword>
<dbReference type="Gene3D" id="1.20.1560.10">
    <property type="entry name" value="ABC transporter type 1, transmembrane domain"/>
    <property type="match status" value="1"/>
</dbReference>
<dbReference type="GO" id="GO:0005743">
    <property type="term" value="C:mitochondrial inner membrane"/>
    <property type="evidence" value="ECO:0007669"/>
    <property type="project" value="TreeGrafter"/>
</dbReference>
<dbReference type="AlphaFoldDB" id="A0A1B6MMU4"/>
<keyword evidence="3" id="KW-0813">Transport</keyword>
<dbReference type="Pfam" id="PF00664">
    <property type="entry name" value="ABC_membrane"/>
    <property type="match status" value="1"/>
</dbReference>
<feature type="transmembrane region" description="Helical" evidence="8">
    <location>
        <begin position="116"/>
        <end position="140"/>
    </location>
</feature>
<gene>
    <name evidence="10" type="ORF">g.22132</name>
</gene>
<proteinExistence type="inferred from homology"/>
<dbReference type="InterPro" id="IPR011527">
    <property type="entry name" value="ABC1_TM_dom"/>
</dbReference>
<keyword evidence="5 8" id="KW-1133">Transmembrane helix</keyword>
<dbReference type="GO" id="GO:0090374">
    <property type="term" value="P:oligopeptide export from mitochondrion"/>
    <property type="evidence" value="ECO:0007669"/>
    <property type="project" value="TreeGrafter"/>
</dbReference>
<evidence type="ECO:0000256" key="7">
    <source>
        <dbReference type="ARBA" id="ARBA00023136"/>
    </source>
</evidence>
<evidence type="ECO:0000256" key="8">
    <source>
        <dbReference type="SAM" id="Phobius"/>
    </source>
</evidence>
<dbReference type="InterPro" id="IPR039421">
    <property type="entry name" value="Type_1_exporter"/>
</dbReference>
<evidence type="ECO:0000256" key="1">
    <source>
        <dbReference type="ARBA" id="ARBA00004141"/>
    </source>
</evidence>
<sequence>MWSMHILQSASKPLCRKFSGNNLLRDVRYIVKHRNNVLLNSRSYSINNYSNGVNIFLRLRNHSGKALTLVSGYYGYSVWRYGTVTTVDCTASTVDKQSQAPAFDWKRFFELIWPDIWSLLGAIVAALAAAVMNIQIPIYLGTVINVMTRYVGTAAPGNFNTEMQGPVFSILGLYAAQSVATFIYIYLLSNLGERLATRLKCQLYASILRQDLAFFDQKRTGDLVDCITSDVQEFKSAFKMVVSQGLRSLTQTCP</sequence>
<dbReference type="PROSITE" id="PS50929">
    <property type="entry name" value="ABC_TM1F"/>
    <property type="match status" value="1"/>
</dbReference>
<dbReference type="InterPro" id="IPR036640">
    <property type="entry name" value="ABC1_TM_sf"/>
</dbReference>
<name>A0A1B6MMU4_9HEMI</name>
<dbReference type="PANTHER" id="PTHR43394">
    <property type="entry name" value="ATP-DEPENDENT PERMEASE MDL1, MITOCHONDRIAL"/>
    <property type="match status" value="1"/>
</dbReference>
<protein>
    <recommendedName>
        <fullName evidence="9">ABC transmembrane type-1 domain-containing protein</fullName>
    </recommendedName>
</protein>
<evidence type="ECO:0000256" key="5">
    <source>
        <dbReference type="ARBA" id="ARBA00022989"/>
    </source>
</evidence>
<dbReference type="SUPFAM" id="SSF90123">
    <property type="entry name" value="ABC transporter transmembrane region"/>
    <property type="match status" value="1"/>
</dbReference>
<keyword evidence="6" id="KW-0406">Ion transport</keyword>
<evidence type="ECO:0000256" key="6">
    <source>
        <dbReference type="ARBA" id="ARBA00023065"/>
    </source>
</evidence>
<evidence type="ECO:0000256" key="4">
    <source>
        <dbReference type="ARBA" id="ARBA00022692"/>
    </source>
</evidence>
<comment type="similarity">
    <text evidence="2">Belongs to the ABC transporter superfamily. ABCB family. Multidrug resistance exporter (TC 3.A.1.201) subfamily.</text>
</comment>
<accession>A0A1B6MMU4</accession>
<evidence type="ECO:0000256" key="2">
    <source>
        <dbReference type="ARBA" id="ARBA00007577"/>
    </source>
</evidence>
<reference evidence="10" key="1">
    <citation type="submission" date="2015-11" db="EMBL/GenBank/DDBJ databases">
        <title>De novo transcriptome assembly of four potential Pierce s Disease insect vectors from Arizona vineyards.</title>
        <authorList>
            <person name="Tassone E.E."/>
        </authorList>
    </citation>
    <scope>NUCLEOTIDE SEQUENCE</scope>
</reference>
<dbReference type="GO" id="GO:0006811">
    <property type="term" value="P:monoatomic ion transport"/>
    <property type="evidence" value="ECO:0007669"/>
    <property type="project" value="UniProtKB-KW"/>
</dbReference>
<dbReference type="GO" id="GO:0005524">
    <property type="term" value="F:ATP binding"/>
    <property type="evidence" value="ECO:0007669"/>
    <property type="project" value="InterPro"/>
</dbReference>
<keyword evidence="7 8" id="KW-0472">Membrane</keyword>
<evidence type="ECO:0000256" key="3">
    <source>
        <dbReference type="ARBA" id="ARBA00022448"/>
    </source>
</evidence>
<dbReference type="EMBL" id="GEBQ01002713">
    <property type="protein sequence ID" value="JAT37264.1"/>
    <property type="molecule type" value="Transcribed_RNA"/>
</dbReference>